<sequence>MVRTTPSSSLRTLIGSIARKMAPAACDAACQTDVFHPREKNLYDKFLPSVEFDFESNLPANQNRRYKLKNLILKMYSQTKNFVGSSNEAATPWNVEERDGGSMEDDGWEYEDSGYSATEKLNNGPKYQTYLTLVDVEEFEKEEPLSSPDEPLFDTTPTGTPTNPASPPIPEVLSEEERVDLERELDEVNTDILALRETLQSKEIKQREIKRKLGITPMGEFTNKAKQSWGNVQQSTAYNKTKTGLQTAGQKTGAAFTSFGSVVTRKLGEVRGSTAFKSFEERVSSAATSVKVINGIVLKLLIRDWFLYSAGSR</sequence>
<evidence type="ECO:0000256" key="3">
    <source>
        <dbReference type="SAM" id="Coils"/>
    </source>
</evidence>
<comment type="caution">
    <text evidence="5">The sequence shown here is derived from an EMBL/GenBank/DDBJ whole genome shotgun (WGS) entry which is preliminary data.</text>
</comment>
<dbReference type="InterPro" id="IPR007327">
    <property type="entry name" value="TPD52"/>
</dbReference>
<dbReference type="PANTHER" id="PTHR19307">
    <property type="entry name" value="TUMOR PROTEIN D52"/>
    <property type="match status" value="1"/>
</dbReference>
<feature type="region of interest" description="Disordered" evidence="4">
    <location>
        <begin position="141"/>
        <end position="170"/>
    </location>
</feature>
<dbReference type="PANTHER" id="PTHR19307:SF14">
    <property type="entry name" value="TUMOR PROTEIN D52"/>
    <property type="match status" value="1"/>
</dbReference>
<dbReference type="Proteomes" id="UP000230750">
    <property type="component" value="Unassembled WGS sequence"/>
</dbReference>
<dbReference type="STRING" id="307972.A0A2G8JNX0"/>
<accession>A0A2G8JNX0</accession>
<evidence type="ECO:0000256" key="1">
    <source>
        <dbReference type="ARBA" id="ARBA00005702"/>
    </source>
</evidence>
<keyword evidence="6" id="KW-1185">Reference proteome</keyword>
<evidence type="ECO:0000256" key="2">
    <source>
        <dbReference type="ARBA" id="ARBA00023054"/>
    </source>
</evidence>
<dbReference type="GO" id="GO:0005737">
    <property type="term" value="C:cytoplasm"/>
    <property type="evidence" value="ECO:0007669"/>
    <property type="project" value="TreeGrafter"/>
</dbReference>
<dbReference type="Pfam" id="PF04201">
    <property type="entry name" value="TPD52"/>
    <property type="match status" value="1"/>
</dbReference>
<dbReference type="OrthoDB" id="10000687at2759"/>
<name>A0A2G8JNX0_STIJA</name>
<gene>
    <name evidence="5" type="ORF">BSL78_25704</name>
</gene>
<comment type="similarity">
    <text evidence="1">Belongs to the TPD52 family.</text>
</comment>
<organism evidence="5 6">
    <name type="scientific">Stichopus japonicus</name>
    <name type="common">Sea cucumber</name>
    <dbReference type="NCBI Taxonomy" id="307972"/>
    <lineage>
        <taxon>Eukaryota</taxon>
        <taxon>Metazoa</taxon>
        <taxon>Echinodermata</taxon>
        <taxon>Eleutherozoa</taxon>
        <taxon>Echinozoa</taxon>
        <taxon>Holothuroidea</taxon>
        <taxon>Aspidochirotacea</taxon>
        <taxon>Aspidochirotida</taxon>
        <taxon>Stichopodidae</taxon>
        <taxon>Apostichopus</taxon>
    </lineage>
</organism>
<dbReference type="AlphaFoldDB" id="A0A2G8JNX0"/>
<evidence type="ECO:0000256" key="4">
    <source>
        <dbReference type="SAM" id="MobiDB-lite"/>
    </source>
</evidence>
<proteinExistence type="inferred from homology"/>
<reference evidence="5 6" key="1">
    <citation type="journal article" date="2017" name="PLoS Biol.">
        <title>The sea cucumber genome provides insights into morphological evolution and visceral regeneration.</title>
        <authorList>
            <person name="Zhang X."/>
            <person name="Sun L."/>
            <person name="Yuan J."/>
            <person name="Sun Y."/>
            <person name="Gao Y."/>
            <person name="Zhang L."/>
            <person name="Li S."/>
            <person name="Dai H."/>
            <person name="Hamel J.F."/>
            <person name="Liu C."/>
            <person name="Yu Y."/>
            <person name="Liu S."/>
            <person name="Lin W."/>
            <person name="Guo K."/>
            <person name="Jin S."/>
            <person name="Xu P."/>
            <person name="Storey K.B."/>
            <person name="Huan P."/>
            <person name="Zhang T."/>
            <person name="Zhou Y."/>
            <person name="Zhang J."/>
            <person name="Lin C."/>
            <person name="Li X."/>
            <person name="Xing L."/>
            <person name="Huo D."/>
            <person name="Sun M."/>
            <person name="Wang L."/>
            <person name="Mercier A."/>
            <person name="Li F."/>
            <person name="Yang H."/>
            <person name="Xiang J."/>
        </authorList>
    </citation>
    <scope>NUCLEOTIDE SEQUENCE [LARGE SCALE GENOMIC DNA]</scope>
    <source>
        <strain evidence="5">Shaxun</strain>
        <tissue evidence="5">Muscle</tissue>
    </source>
</reference>
<evidence type="ECO:0000313" key="6">
    <source>
        <dbReference type="Proteomes" id="UP000230750"/>
    </source>
</evidence>
<dbReference type="EMBL" id="MRZV01001500">
    <property type="protein sequence ID" value="PIK37461.1"/>
    <property type="molecule type" value="Genomic_DNA"/>
</dbReference>
<feature type="coiled-coil region" evidence="3">
    <location>
        <begin position="171"/>
        <end position="205"/>
    </location>
</feature>
<evidence type="ECO:0000313" key="5">
    <source>
        <dbReference type="EMBL" id="PIK37461.1"/>
    </source>
</evidence>
<keyword evidence="2 3" id="KW-0175">Coiled coil</keyword>
<protein>
    <submittedName>
        <fullName evidence="5">Putative tumor protein D52 isoform X3</fullName>
    </submittedName>
</protein>